<dbReference type="Proteomes" id="UP000286113">
    <property type="component" value="Unassembled WGS sequence"/>
</dbReference>
<organism evidence="1 4">
    <name type="scientific">Segatella copri</name>
    <dbReference type="NCBI Taxonomy" id="165179"/>
    <lineage>
        <taxon>Bacteria</taxon>
        <taxon>Pseudomonadati</taxon>
        <taxon>Bacteroidota</taxon>
        <taxon>Bacteroidia</taxon>
        <taxon>Bacteroidales</taxon>
        <taxon>Prevotellaceae</taxon>
        <taxon>Segatella</taxon>
    </lineage>
</organism>
<dbReference type="EMBL" id="QSAV01000047">
    <property type="protein sequence ID" value="RGW76197.1"/>
    <property type="molecule type" value="Genomic_DNA"/>
</dbReference>
<comment type="caution">
    <text evidence="1">The sequence shown here is derived from an EMBL/GenBank/DDBJ whole genome shotgun (WGS) entry which is preliminary data.</text>
</comment>
<reference evidence="3 4" key="1">
    <citation type="submission" date="2018-08" db="EMBL/GenBank/DDBJ databases">
        <title>A genome reference for cultivated species of the human gut microbiota.</title>
        <authorList>
            <person name="Zou Y."/>
            <person name="Xue W."/>
            <person name="Luo G."/>
        </authorList>
    </citation>
    <scope>NUCLEOTIDE SEQUENCE [LARGE SCALE GENOMIC DNA]</scope>
    <source>
        <strain evidence="2 3">AF10-17</strain>
        <strain evidence="1 4">AF22-1</strain>
    </source>
</reference>
<dbReference type="Pfam" id="PF10899">
    <property type="entry name" value="AbiGi"/>
    <property type="match status" value="1"/>
</dbReference>
<dbReference type="EMBL" id="QRVN01000008">
    <property type="protein sequence ID" value="RGS47712.1"/>
    <property type="molecule type" value="Genomic_DNA"/>
</dbReference>
<evidence type="ECO:0000313" key="1">
    <source>
        <dbReference type="EMBL" id="RGS47712.1"/>
    </source>
</evidence>
<dbReference type="Proteomes" id="UP000285776">
    <property type="component" value="Unassembled WGS sequence"/>
</dbReference>
<gene>
    <name evidence="2" type="ORF">DWV53_12315</name>
    <name evidence="1" type="ORF">DWX90_05400</name>
</gene>
<dbReference type="AlphaFoldDB" id="A0AA92TME9"/>
<dbReference type="InterPro" id="IPR021223">
    <property type="entry name" value="AbiGi"/>
</dbReference>
<sequence length="217" mass="25757">MMNKPDFSNYLAHFTKDTVCVNEGNTLEDKYCKMSAKDKLISILRERVIYMSTMPWTSSEAVCFTECPWTSFIEHSKSYSPYGIGFSKKFIFGKHGSPAFYLRSDIFLRLKNEKKGNVLLNENVDYLISPFQPSYMPPRIKKKLNKTVDYTHEREWRMNENLKFDYKNIEFVVVKTNEDLLDFPKELRENIGEEKFLVLDSYKLIEKLWPNHKLELK</sequence>
<evidence type="ECO:0000313" key="3">
    <source>
        <dbReference type="Proteomes" id="UP000285776"/>
    </source>
</evidence>
<accession>A0AA92TME9</accession>
<evidence type="ECO:0000313" key="4">
    <source>
        <dbReference type="Proteomes" id="UP000286113"/>
    </source>
</evidence>
<protein>
    <submittedName>
        <fullName evidence="1">Terminase</fullName>
    </submittedName>
</protein>
<proteinExistence type="predicted"/>
<evidence type="ECO:0000313" key="2">
    <source>
        <dbReference type="EMBL" id="RGW76197.1"/>
    </source>
</evidence>
<name>A0AA92TME9_9BACT</name>